<proteinExistence type="predicted"/>
<sequence>MTAMDTGLAQIITSSVALAQTWPGASDQVMMLIHVLRMAAPSLVEVFQLGLVTMIIPLPERISSEITLKFGSVVMTANAKGQEGESILQPHLQPAAVWRLEITDLVAGGRSGLGLRMVG</sequence>
<dbReference type="EMBL" id="JADOGI010000007">
    <property type="protein sequence ID" value="MBF8184932.1"/>
    <property type="molecule type" value="Genomic_DNA"/>
</dbReference>
<dbReference type="AlphaFoldDB" id="A0A931A2B9"/>
<evidence type="ECO:0000313" key="2">
    <source>
        <dbReference type="Proteomes" id="UP000605361"/>
    </source>
</evidence>
<comment type="caution">
    <text evidence="1">The sequence shown here is derived from an EMBL/GenBank/DDBJ whole genome shotgun (WGS) entry which is preliminary data.</text>
</comment>
<organism evidence="1 2">
    <name type="scientific">Nonomuraea cypriaca</name>
    <dbReference type="NCBI Taxonomy" id="1187855"/>
    <lineage>
        <taxon>Bacteria</taxon>
        <taxon>Bacillati</taxon>
        <taxon>Actinomycetota</taxon>
        <taxon>Actinomycetes</taxon>
        <taxon>Streptosporangiales</taxon>
        <taxon>Streptosporangiaceae</taxon>
        <taxon>Nonomuraea</taxon>
    </lineage>
</organism>
<dbReference type="Proteomes" id="UP000605361">
    <property type="component" value="Unassembled WGS sequence"/>
</dbReference>
<dbReference type="RefSeq" id="WP_195893921.1">
    <property type="nucleotide sequence ID" value="NZ_JADOGI010000007.1"/>
</dbReference>
<keyword evidence="2" id="KW-1185">Reference proteome</keyword>
<name>A0A931A2B9_9ACTN</name>
<reference evidence="1" key="1">
    <citation type="submission" date="2020-11" db="EMBL/GenBank/DDBJ databases">
        <title>Whole-genome analyses of Nonomuraea sp. K274.</title>
        <authorList>
            <person name="Veyisoglu A."/>
        </authorList>
    </citation>
    <scope>NUCLEOTIDE SEQUENCE</scope>
    <source>
        <strain evidence="1">K274</strain>
    </source>
</reference>
<evidence type="ECO:0000313" key="1">
    <source>
        <dbReference type="EMBL" id="MBF8184932.1"/>
    </source>
</evidence>
<accession>A0A931A2B9</accession>
<gene>
    <name evidence="1" type="ORF">ITP53_04090</name>
</gene>
<protein>
    <submittedName>
        <fullName evidence="1">Uncharacterized protein</fullName>
    </submittedName>
</protein>